<keyword evidence="1" id="KW-0808">Transferase</keyword>
<dbReference type="Pfam" id="PF07804">
    <property type="entry name" value="HipA_C"/>
    <property type="match status" value="1"/>
</dbReference>
<gene>
    <name evidence="4" type="ORF">EVA_07238</name>
</gene>
<accession>J9CWN6</accession>
<evidence type="ECO:0000313" key="4">
    <source>
        <dbReference type="EMBL" id="EJX04661.1"/>
    </source>
</evidence>
<sequence>MNKMERCLYCYKALKEGQVDYHPACARKLFGTKQAPQLPFVRSQLADLAKQVVRSQTTLTGVQAKLSLDLHPGGKNEPDRFTIVGLWGRYILKPQTDHYRALPEVEDVTMHLAEAAKIAVVPHGLIRFADGELCYITRRIDRLLGGQKVPMEDMCQLTERLTEYKYKGSYEQIAKAIKKYSAAPQLDLVNFWELVVFSWITGNSDMHLKNFSLYNTGFGYCLTPAYDLLSTKLVMPEDTEELALTLNGKKRKIQKSDFEKSIIASGVNAKVIDNIAKKFRRSIILWMELIDASFLPADFKKQYKRLILKRVLMLR</sequence>
<evidence type="ECO:0000259" key="3">
    <source>
        <dbReference type="Pfam" id="PF07804"/>
    </source>
</evidence>
<name>J9CWN6_9ZZZZ</name>
<reference evidence="4" key="1">
    <citation type="journal article" date="2012" name="PLoS ONE">
        <title>Gene sets for utilization of primary and secondary nutrition supplies in the distal gut of endangered iberian lynx.</title>
        <authorList>
            <person name="Alcaide M."/>
            <person name="Messina E."/>
            <person name="Richter M."/>
            <person name="Bargiela R."/>
            <person name="Peplies J."/>
            <person name="Huws S.A."/>
            <person name="Newbold C.J."/>
            <person name="Golyshin P.N."/>
            <person name="Simon M.A."/>
            <person name="Lopez G."/>
            <person name="Yakimov M.M."/>
            <person name="Ferrer M."/>
        </authorList>
    </citation>
    <scope>NUCLEOTIDE SEQUENCE</scope>
</reference>
<organism evidence="4">
    <name type="scientific">gut metagenome</name>
    <dbReference type="NCBI Taxonomy" id="749906"/>
    <lineage>
        <taxon>unclassified sequences</taxon>
        <taxon>metagenomes</taxon>
        <taxon>organismal metagenomes</taxon>
    </lineage>
</organism>
<dbReference type="InterPro" id="IPR012893">
    <property type="entry name" value="HipA-like_C"/>
</dbReference>
<feature type="domain" description="HipA-like C-terminal" evidence="3">
    <location>
        <begin position="58"/>
        <end position="281"/>
    </location>
</feature>
<dbReference type="AlphaFoldDB" id="J9CWN6"/>
<dbReference type="Gene3D" id="1.10.1070.20">
    <property type="match status" value="1"/>
</dbReference>
<dbReference type="PANTHER" id="PTHR37419">
    <property type="entry name" value="SERINE/THREONINE-PROTEIN KINASE TOXIN HIPA"/>
    <property type="match status" value="1"/>
</dbReference>
<proteinExistence type="predicted"/>
<dbReference type="EMBL" id="AMCI01001736">
    <property type="protein sequence ID" value="EJX04661.1"/>
    <property type="molecule type" value="Genomic_DNA"/>
</dbReference>
<dbReference type="PANTHER" id="PTHR37419:SF1">
    <property type="entry name" value="SERINE_THREONINE-PROTEIN KINASE TOXIN HIPA"/>
    <property type="match status" value="1"/>
</dbReference>
<evidence type="ECO:0000256" key="2">
    <source>
        <dbReference type="ARBA" id="ARBA00022777"/>
    </source>
</evidence>
<comment type="caution">
    <text evidence="4">The sequence shown here is derived from an EMBL/GenBank/DDBJ whole genome shotgun (WGS) entry which is preliminary data.</text>
</comment>
<dbReference type="InterPro" id="IPR052028">
    <property type="entry name" value="HipA_Ser/Thr_kinase"/>
</dbReference>
<dbReference type="GO" id="GO:0004674">
    <property type="term" value="F:protein serine/threonine kinase activity"/>
    <property type="evidence" value="ECO:0007669"/>
    <property type="project" value="TreeGrafter"/>
</dbReference>
<dbReference type="GO" id="GO:0005829">
    <property type="term" value="C:cytosol"/>
    <property type="evidence" value="ECO:0007669"/>
    <property type="project" value="TreeGrafter"/>
</dbReference>
<keyword evidence="2" id="KW-0418">Kinase</keyword>
<evidence type="ECO:0000256" key="1">
    <source>
        <dbReference type="ARBA" id="ARBA00022679"/>
    </source>
</evidence>
<protein>
    <submittedName>
        <fullName evidence="4">Protein containing HipA-like protein</fullName>
    </submittedName>
</protein>